<feature type="transmembrane region" description="Helical" evidence="1">
    <location>
        <begin position="141"/>
        <end position="165"/>
    </location>
</feature>
<protein>
    <submittedName>
        <fullName evidence="2">Uncharacterized protein</fullName>
    </submittedName>
</protein>
<keyword evidence="1" id="KW-0472">Membrane</keyword>
<evidence type="ECO:0000313" key="3">
    <source>
        <dbReference type="Proteomes" id="UP000521872"/>
    </source>
</evidence>
<feature type="transmembrane region" description="Helical" evidence="1">
    <location>
        <begin position="55"/>
        <end position="77"/>
    </location>
</feature>
<evidence type="ECO:0000256" key="1">
    <source>
        <dbReference type="SAM" id="Phobius"/>
    </source>
</evidence>
<reference evidence="2 3" key="1">
    <citation type="submission" date="2019-12" db="EMBL/GenBank/DDBJ databases">
        <authorList>
            <person name="Floudas D."/>
            <person name="Bentzer J."/>
            <person name="Ahren D."/>
            <person name="Johansson T."/>
            <person name="Persson P."/>
            <person name="Tunlid A."/>
        </authorList>
    </citation>
    <scope>NUCLEOTIDE SEQUENCE [LARGE SCALE GENOMIC DNA]</scope>
    <source>
        <strain evidence="2 3">CBS 102.39</strain>
    </source>
</reference>
<keyword evidence="1" id="KW-1133">Transmembrane helix</keyword>
<feature type="transmembrane region" description="Helical" evidence="1">
    <location>
        <begin position="22"/>
        <end position="43"/>
    </location>
</feature>
<gene>
    <name evidence="2" type="ORF">D9613_008934</name>
</gene>
<feature type="transmembrane region" description="Helical" evidence="1">
    <location>
        <begin position="116"/>
        <end position="134"/>
    </location>
</feature>
<comment type="caution">
    <text evidence="2">The sequence shown here is derived from an EMBL/GenBank/DDBJ whole genome shotgun (WGS) entry which is preliminary data.</text>
</comment>
<dbReference type="AlphaFoldDB" id="A0A8H4QTP6"/>
<keyword evidence="1" id="KW-0812">Transmembrane</keyword>
<dbReference type="EMBL" id="JAACJL010000031">
    <property type="protein sequence ID" value="KAF4616764.1"/>
    <property type="molecule type" value="Genomic_DNA"/>
</dbReference>
<organism evidence="2 3">
    <name type="scientific">Agrocybe pediades</name>
    <dbReference type="NCBI Taxonomy" id="84607"/>
    <lineage>
        <taxon>Eukaryota</taxon>
        <taxon>Fungi</taxon>
        <taxon>Dikarya</taxon>
        <taxon>Basidiomycota</taxon>
        <taxon>Agaricomycotina</taxon>
        <taxon>Agaricomycetes</taxon>
        <taxon>Agaricomycetidae</taxon>
        <taxon>Agaricales</taxon>
        <taxon>Agaricineae</taxon>
        <taxon>Strophariaceae</taxon>
        <taxon>Agrocybe</taxon>
    </lineage>
</organism>
<proteinExistence type="predicted"/>
<dbReference type="Proteomes" id="UP000521872">
    <property type="component" value="Unassembled WGS sequence"/>
</dbReference>
<evidence type="ECO:0000313" key="2">
    <source>
        <dbReference type="EMBL" id="KAF4616764.1"/>
    </source>
</evidence>
<keyword evidence="3" id="KW-1185">Reference proteome</keyword>
<sequence>MSMSYSVAQQKAYLSANLNSGLILQFLFGIYTAVLIAALLIYVSRVSRTPSNDKIVIGTLAVLYAASGLNVMTSWYYTSTQLGSSIGATRAVQFKEIVSATVPTALHVAMDVSENILFVVADALLVWRCFYACGGRTHRTVLMVIALFIVQSVLIISSTVYTSIVNATPGFETLWREHIIYCLDTVKFFSAAVTSTVATTLICRKIYKCGAETSRFWRRYRTILDALIQSSAMYSIIAMLFVIFNIFLTSDMRNSFTVQLALPYLDSFGLVIPGLAPTLMTARLFMPSTNEDTQGVSSADSLDIVNCTRTNAADEFS</sequence>
<feature type="transmembrane region" description="Helical" evidence="1">
    <location>
        <begin position="223"/>
        <end position="248"/>
    </location>
</feature>
<feature type="transmembrane region" description="Helical" evidence="1">
    <location>
        <begin position="268"/>
        <end position="286"/>
    </location>
</feature>
<accession>A0A8H4QTP6</accession>
<name>A0A8H4QTP6_9AGAR</name>